<reference evidence="1" key="1">
    <citation type="submission" date="2018-05" db="EMBL/GenBank/DDBJ databases">
        <authorList>
            <person name="Lanie J.A."/>
            <person name="Ng W.-L."/>
            <person name="Kazmierczak K.M."/>
            <person name="Andrzejewski T.M."/>
            <person name="Davidsen T.M."/>
            <person name="Wayne K.J."/>
            <person name="Tettelin H."/>
            <person name="Glass J.I."/>
            <person name="Rusch D."/>
            <person name="Podicherti R."/>
            <person name="Tsui H.-C.T."/>
            <person name="Winkler M.E."/>
        </authorList>
    </citation>
    <scope>NUCLEOTIDE SEQUENCE</scope>
</reference>
<dbReference type="InterPro" id="IPR038084">
    <property type="entry name" value="PduO/GlcC-like_sf"/>
</dbReference>
<dbReference type="AlphaFoldDB" id="A0A382CMA6"/>
<dbReference type="InterPro" id="IPR052517">
    <property type="entry name" value="GlcG_carb_metab_protein"/>
</dbReference>
<accession>A0A382CMA6</accession>
<name>A0A382CMA6_9ZZZZ</name>
<dbReference type="Gene3D" id="3.30.450.150">
    <property type="entry name" value="Haem-degrading domain"/>
    <property type="match status" value="1"/>
</dbReference>
<dbReference type="PANTHER" id="PTHR34309">
    <property type="entry name" value="SLR1406 PROTEIN"/>
    <property type="match status" value="1"/>
</dbReference>
<sequence length="116" mass="12636">MMIEMTLELAEKIAKAAHKKSEELNRPMSISIVDESGRMVYFSRSDEAGFYTFDTSKAKAMAAASFKRSTMEIDSIKDQNPLLWFSIPSVIPGNALPSPGGRPIIKDGHCIGGIGV</sequence>
<proteinExistence type="predicted"/>
<gene>
    <name evidence="1" type="ORF">METZ01_LOCUS179267</name>
</gene>
<organism evidence="1">
    <name type="scientific">marine metagenome</name>
    <dbReference type="NCBI Taxonomy" id="408172"/>
    <lineage>
        <taxon>unclassified sequences</taxon>
        <taxon>metagenomes</taxon>
        <taxon>ecological metagenomes</taxon>
    </lineage>
</organism>
<evidence type="ECO:0008006" key="2">
    <source>
        <dbReference type="Google" id="ProtNLM"/>
    </source>
</evidence>
<dbReference type="InterPro" id="IPR005624">
    <property type="entry name" value="PduO/GlcC-like"/>
</dbReference>
<feature type="non-terminal residue" evidence="1">
    <location>
        <position position="116"/>
    </location>
</feature>
<dbReference type="SUPFAM" id="SSF143744">
    <property type="entry name" value="GlcG-like"/>
    <property type="match status" value="1"/>
</dbReference>
<dbReference type="Pfam" id="PF03928">
    <property type="entry name" value="HbpS-like"/>
    <property type="match status" value="1"/>
</dbReference>
<evidence type="ECO:0000313" key="1">
    <source>
        <dbReference type="EMBL" id="SVB26413.1"/>
    </source>
</evidence>
<protein>
    <recommendedName>
        <fullName evidence="2">GlcG protein</fullName>
    </recommendedName>
</protein>
<dbReference type="PANTHER" id="PTHR34309:SF1">
    <property type="entry name" value="PROTEIN GLCG"/>
    <property type="match status" value="1"/>
</dbReference>
<dbReference type="EMBL" id="UINC01034885">
    <property type="protein sequence ID" value="SVB26413.1"/>
    <property type="molecule type" value="Genomic_DNA"/>
</dbReference>